<feature type="transmembrane region" description="Helical" evidence="7">
    <location>
        <begin position="234"/>
        <end position="256"/>
    </location>
</feature>
<dbReference type="SUPFAM" id="SSF103473">
    <property type="entry name" value="MFS general substrate transporter"/>
    <property type="match status" value="1"/>
</dbReference>
<keyword evidence="9" id="KW-1185">Reference proteome</keyword>
<comment type="similarity">
    <text evidence="2">Belongs to the major facilitator superfamily. Monocarboxylate porter (TC 2.A.1.13) family.</text>
</comment>
<feature type="transmembrane region" description="Helical" evidence="7">
    <location>
        <begin position="203"/>
        <end position="222"/>
    </location>
</feature>
<dbReference type="InterPro" id="IPR036259">
    <property type="entry name" value="MFS_trans_sf"/>
</dbReference>
<dbReference type="AlphaFoldDB" id="A0A9P6KSN3"/>
<dbReference type="InterPro" id="IPR011701">
    <property type="entry name" value="MFS"/>
</dbReference>
<feature type="transmembrane region" description="Helical" evidence="7">
    <location>
        <begin position="327"/>
        <end position="351"/>
    </location>
</feature>
<feature type="transmembrane region" description="Helical" evidence="7">
    <location>
        <begin position="170"/>
        <end position="196"/>
    </location>
</feature>
<dbReference type="PANTHER" id="PTHR11360:SF224">
    <property type="entry name" value="MAJOR FACILITATOR SUPERFAMILY (MFS) PROFILE DOMAIN-CONTAINING PROTEIN-RELATED"/>
    <property type="match status" value="1"/>
</dbReference>
<evidence type="ECO:0000256" key="2">
    <source>
        <dbReference type="ARBA" id="ARBA00006727"/>
    </source>
</evidence>
<dbReference type="InterPro" id="IPR050327">
    <property type="entry name" value="Proton-linked_MCT"/>
</dbReference>
<dbReference type="OrthoDB" id="6509908at2759"/>
<dbReference type="GO" id="GO:0022857">
    <property type="term" value="F:transmembrane transporter activity"/>
    <property type="evidence" value="ECO:0007669"/>
    <property type="project" value="InterPro"/>
</dbReference>
<feature type="transmembrane region" description="Helical" evidence="7">
    <location>
        <begin position="116"/>
        <end position="138"/>
    </location>
</feature>
<keyword evidence="5 7" id="KW-1133">Transmembrane helix</keyword>
<comment type="caution">
    <text evidence="8">The sequence shown here is derived from an EMBL/GenBank/DDBJ whole genome shotgun (WGS) entry which is preliminary data.</text>
</comment>
<evidence type="ECO:0000313" key="9">
    <source>
        <dbReference type="Proteomes" id="UP000756921"/>
    </source>
</evidence>
<keyword evidence="4 7" id="KW-0812">Transmembrane</keyword>
<feature type="transmembrane region" description="Helical" evidence="7">
    <location>
        <begin position="73"/>
        <end position="96"/>
    </location>
</feature>
<protein>
    <submittedName>
        <fullName evidence="8">Major facilitator superfamily transporter</fullName>
    </submittedName>
</protein>
<evidence type="ECO:0000256" key="4">
    <source>
        <dbReference type="ARBA" id="ARBA00022692"/>
    </source>
</evidence>
<dbReference type="Pfam" id="PF07690">
    <property type="entry name" value="MFS_1"/>
    <property type="match status" value="1"/>
</dbReference>
<keyword evidence="3" id="KW-0813">Transport</keyword>
<gene>
    <name evidence="8" type="ORF">PMIN01_04830</name>
</gene>
<evidence type="ECO:0000256" key="1">
    <source>
        <dbReference type="ARBA" id="ARBA00004141"/>
    </source>
</evidence>
<accession>A0A9P6KSN3</accession>
<dbReference type="Proteomes" id="UP000756921">
    <property type="component" value="Unassembled WGS sequence"/>
</dbReference>
<evidence type="ECO:0000256" key="6">
    <source>
        <dbReference type="ARBA" id="ARBA00023136"/>
    </source>
</evidence>
<dbReference type="Gene3D" id="1.20.1250.20">
    <property type="entry name" value="MFS general substrate transporter like domains"/>
    <property type="match status" value="1"/>
</dbReference>
<dbReference type="PANTHER" id="PTHR11360">
    <property type="entry name" value="MONOCARBOXYLATE TRANSPORTER"/>
    <property type="match status" value="1"/>
</dbReference>
<keyword evidence="6 7" id="KW-0472">Membrane</keyword>
<dbReference type="EMBL" id="WJXW01000004">
    <property type="protein sequence ID" value="KAF9737051.1"/>
    <property type="molecule type" value="Genomic_DNA"/>
</dbReference>
<reference evidence="8" key="1">
    <citation type="journal article" date="2020" name="Mol. Plant Microbe Interact.">
        <title>Genome Sequence of the Biocontrol Agent Coniothyrium minitans strain Conio (IMI 134523).</title>
        <authorList>
            <person name="Patel D."/>
            <person name="Shittu T.A."/>
            <person name="Baroncelli R."/>
            <person name="Muthumeenakshi S."/>
            <person name="Osborne T.H."/>
            <person name="Janganan T.K."/>
            <person name="Sreenivasaprasad S."/>
        </authorList>
    </citation>
    <scope>NUCLEOTIDE SEQUENCE</scope>
    <source>
        <strain evidence="8">Conio</strain>
    </source>
</reference>
<proteinExistence type="inferred from homology"/>
<feature type="transmembrane region" description="Helical" evidence="7">
    <location>
        <begin position="294"/>
        <end position="315"/>
    </location>
</feature>
<dbReference type="GO" id="GO:0016020">
    <property type="term" value="C:membrane"/>
    <property type="evidence" value="ECO:0007669"/>
    <property type="project" value="UniProtKB-SubCell"/>
</dbReference>
<feature type="transmembrane region" description="Helical" evidence="7">
    <location>
        <begin position="145"/>
        <end position="164"/>
    </location>
</feature>
<sequence length="438" mass="47872">MTSGSRPLTTRPRSKMARPALKANRWLSQPIDEERPLLDGANVEATSLAAKLPARHVISAKTHRESFSVDHGWIPWLQVIAGWVLFANSWGLPTAYGTFQTYYTQNLLSEYRSATIAWIGSLQLFFCTIGCLPAGIMLDQGYLQGLIALGSALEVTGLVAVSFSTQYWQILLAQGALVGMGCGLLGLLPVAVISMYFEKKRMLAVGLAATGASFAGIAQPIILKYLFEHIGFSWAVRMFALSIQLSSTLPFFIMRLQSEGVEGRSRFGFHHFKDLTYTTFEYALNLGIDETMAFHLLAILNMAGLFGRFVPNFIADHYGGINTLLPLTFTCIILLVTLPWFSFASAGTLILPSPIITKLLPCAADLGVRMGLAYLFAAFGGLVGNPLSSSAKKENDPDAAREFRGIWWIAAGVLTMAFCALLCTRRLKVGTVFGRCQI</sequence>
<organism evidence="8 9">
    <name type="scientific">Paraphaeosphaeria minitans</name>
    <dbReference type="NCBI Taxonomy" id="565426"/>
    <lineage>
        <taxon>Eukaryota</taxon>
        <taxon>Fungi</taxon>
        <taxon>Dikarya</taxon>
        <taxon>Ascomycota</taxon>
        <taxon>Pezizomycotina</taxon>
        <taxon>Dothideomycetes</taxon>
        <taxon>Pleosporomycetidae</taxon>
        <taxon>Pleosporales</taxon>
        <taxon>Massarineae</taxon>
        <taxon>Didymosphaeriaceae</taxon>
        <taxon>Paraphaeosphaeria</taxon>
    </lineage>
</organism>
<evidence type="ECO:0000256" key="3">
    <source>
        <dbReference type="ARBA" id="ARBA00022448"/>
    </source>
</evidence>
<evidence type="ECO:0000256" key="5">
    <source>
        <dbReference type="ARBA" id="ARBA00022989"/>
    </source>
</evidence>
<feature type="transmembrane region" description="Helical" evidence="7">
    <location>
        <begin position="405"/>
        <end position="423"/>
    </location>
</feature>
<feature type="transmembrane region" description="Helical" evidence="7">
    <location>
        <begin position="363"/>
        <end position="385"/>
    </location>
</feature>
<comment type="subcellular location">
    <subcellularLocation>
        <location evidence="1">Membrane</location>
        <topology evidence="1">Multi-pass membrane protein</topology>
    </subcellularLocation>
</comment>
<name>A0A9P6KSN3_9PLEO</name>
<evidence type="ECO:0000256" key="7">
    <source>
        <dbReference type="SAM" id="Phobius"/>
    </source>
</evidence>
<evidence type="ECO:0000313" key="8">
    <source>
        <dbReference type="EMBL" id="KAF9737051.1"/>
    </source>
</evidence>